<accession>A0A0D7A656</accession>
<sequence>MAISCSQDQQVNFDASRDFAAISANCMTADPKPTVVFILEPLMAVVPSMAICISGSAISNSTSSSSVSASATATASTLAASPALRLLSPLGPALLRFGLCLGNIKGERRRLLVSQPLAALGV</sequence>
<name>A0A0D7A656_9AGAR</name>
<dbReference type="EMBL" id="KN882048">
    <property type="protein sequence ID" value="KIY45386.1"/>
    <property type="molecule type" value="Genomic_DNA"/>
</dbReference>
<evidence type="ECO:0000313" key="2">
    <source>
        <dbReference type="Proteomes" id="UP000054144"/>
    </source>
</evidence>
<protein>
    <submittedName>
        <fullName evidence="1">Uncharacterized protein</fullName>
    </submittedName>
</protein>
<reference evidence="1 2" key="1">
    <citation type="journal article" date="2015" name="Fungal Genet. Biol.">
        <title>Evolution of novel wood decay mechanisms in Agaricales revealed by the genome sequences of Fistulina hepatica and Cylindrobasidium torrendii.</title>
        <authorList>
            <person name="Floudas D."/>
            <person name="Held B.W."/>
            <person name="Riley R."/>
            <person name="Nagy L.G."/>
            <person name="Koehler G."/>
            <person name="Ransdell A.S."/>
            <person name="Younus H."/>
            <person name="Chow J."/>
            <person name="Chiniquy J."/>
            <person name="Lipzen A."/>
            <person name="Tritt A."/>
            <person name="Sun H."/>
            <person name="Haridas S."/>
            <person name="LaButti K."/>
            <person name="Ohm R.A."/>
            <person name="Kues U."/>
            <person name="Blanchette R.A."/>
            <person name="Grigoriev I.V."/>
            <person name="Minto R.E."/>
            <person name="Hibbett D.S."/>
        </authorList>
    </citation>
    <scope>NUCLEOTIDE SEQUENCE [LARGE SCALE GENOMIC DNA]</scope>
    <source>
        <strain evidence="1 2">ATCC 64428</strain>
    </source>
</reference>
<evidence type="ECO:0000313" key="1">
    <source>
        <dbReference type="EMBL" id="KIY45386.1"/>
    </source>
</evidence>
<proteinExistence type="predicted"/>
<keyword evidence="2" id="KW-1185">Reference proteome</keyword>
<organism evidence="1 2">
    <name type="scientific">Fistulina hepatica ATCC 64428</name>
    <dbReference type="NCBI Taxonomy" id="1128425"/>
    <lineage>
        <taxon>Eukaryota</taxon>
        <taxon>Fungi</taxon>
        <taxon>Dikarya</taxon>
        <taxon>Basidiomycota</taxon>
        <taxon>Agaricomycotina</taxon>
        <taxon>Agaricomycetes</taxon>
        <taxon>Agaricomycetidae</taxon>
        <taxon>Agaricales</taxon>
        <taxon>Fistulinaceae</taxon>
        <taxon>Fistulina</taxon>
    </lineage>
</organism>
<dbReference type="AlphaFoldDB" id="A0A0D7A656"/>
<gene>
    <name evidence="1" type="ORF">FISHEDRAFT_76566</name>
</gene>
<dbReference type="Proteomes" id="UP000054144">
    <property type="component" value="Unassembled WGS sequence"/>
</dbReference>